<reference evidence="2 3" key="1">
    <citation type="journal article" date="2018" name="Sci. Rep.">
        <title>Genome sequence of the cauliflower mushroom Sparassis crispa (Hanabiratake) and its association with beneficial usage.</title>
        <authorList>
            <person name="Kiyama R."/>
            <person name="Furutani Y."/>
            <person name="Kawaguchi K."/>
            <person name="Nakanishi T."/>
        </authorList>
    </citation>
    <scope>NUCLEOTIDE SEQUENCE [LARGE SCALE GENOMIC DNA]</scope>
</reference>
<feature type="region of interest" description="Disordered" evidence="1">
    <location>
        <begin position="137"/>
        <end position="194"/>
    </location>
</feature>
<accession>A0A401GL51</accession>
<protein>
    <submittedName>
        <fullName evidence="2">Uncharacterized protein</fullName>
    </submittedName>
</protein>
<feature type="compositionally biased region" description="Basic and acidic residues" evidence="1">
    <location>
        <begin position="148"/>
        <end position="170"/>
    </location>
</feature>
<gene>
    <name evidence="2" type="ORF">SCP_0412850</name>
</gene>
<organism evidence="2 3">
    <name type="scientific">Sparassis crispa</name>
    <dbReference type="NCBI Taxonomy" id="139825"/>
    <lineage>
        <taxon>Eukaryota</taxon>
        <taxon>Fungi</taxon>
        <taxon>Dikarya</taxon>
        <taxon>Basidiomycota</taxon>
        <taxon>Agaricomycotina</taxon>
        <taxon>Agaricomycetes</taxon>
        <taxon>Polyporales</taxon>
        <taxon>Sparassidaceae</taxon>
        <taxon>Sparassis</taxon>
    </lineage>
</organism>
<feature type="compositionally biased region" description="Polar residues" evidence="1">
    <location>
        <begin position="171"/>
        <end position="194"/>
    </location>
</feature>
<evidence type="ECO:0000313" key="3">
    <source>
        <dbReference type="Proteomes" id="UP000287166"/>
    </source>
</evidence>
<dbReference type="AlphaFoldDB" id="A0A401GL51"/>
<dbReference type="EMBL" id="BFAD01000004">
    <property type="protein sequence ID" value="GBE82898.1"/>
    <property type="molecule type" value="Genomic_DNA"/>
</dbReference>
<sequence length="194" mass="22685">MVLRIGGWMFTYDQVRTWLERGGRKYEILEYYELSGALKEWFEERQIRYMAPIPTDYPRGSKQPVILLTTRYYVDPAATVMHYTRFVERAVDRKVKRQVLEETGFKDDDLRWVTVIDPYFHDPVMFRYPRNYALWPETGAPPEEEEAENKGDGDNEVEKRAKEDGDKKEQTSSGTHNSVGVQTEVSITSGTMVL</sequence>
<dbReference type="InParanoid" id="A0A401GL51"/>
<evidence type="ECO:0000313" key="2">
    <source>
        <dbReference type="EMBL" id="GBE82898.1"/>
    </source>
</evidence>
<dbReference type="Proteomes" id="UP000287166">
    <property type="component" value="Unassembled WGS sequence"/>
</dbReference>
<name>A0A401GL51_9APHY</name>
<proteinExistence type="predicted"/>
<dbReference type="OrthoDB" id="3170088at2759"/>
<dbReference type="GeneID" id="38779815"/>
<keyword evidence="3" id="KW-1185">Reference proteome</keyword>
<comment type="caution">
    <text evidence="2">The sequence shown here is derived from an EMBL/GenBank/DDBJ whole genome shotgun (WGS) entry which is preliminary data.</text>
</comment>
<dbReference type="RefSeq" id="XP_027613811.1">
    <property type="nucleotide sequence ID" value="XM_027758010.1"/>
</dbReference>
<evidence type="ECO:0000256" key="1">
    <source>
        <dbReference type="SAM" id="MobiDB-lite"/>
    </source>
</evidence>